<proteinExistence type="predicted"/>
<dbReference type="Proteomes" id="UP001143349">
    <property type="component" value="Unassembled WGS sequence"/>
</dbReference>
<evidence type="ECO:0000313" key="3">
    <source>
        <dbReference type="Proteomes" id="UP001143349"/>
    </source>
</evidence>
<dbReference type="Pfam" id="PF13403">
    <property type="entry name" value="Hint_2"/>
    <property type="match status" value="1"/>
</dbReference>
<dbReference type="Gene3D" id="2.170.16.10">
    <property type="entry name" value="Hedgehog/Intein (Hint) domain"/>
    <property type="match status" value="1"/>
</dbReference>
<evidence type="ECO:0000313" key="2">
    <source>
        <dbReference type="EMBL" id="GLK63950.1"/>
    </source>
</evidence>
<sequence>MAQIAYGGIAGFLGGTSFTGNYYLTPEGYLATADGTVVSSSVFSQDIVQLHRTADLPIIPDDWTSWAPNPLNNEWDEYTIGTAPSVGSASMVDGDGIDLPSTNPIELVQDDYDHDTVHYAFDPTAAAWQDLAYGETLTVTFVVSARERNAFGTFNESDTFTVTLNFTKVCFVRGTMIETIDGPVAIEDIRPGTLVRTMDSGYRPVKWIGSAVVGGHDKPIPANLRPIRIRAGALGANTPETDLLVSPQHRILVRSRIAQRMFSTTEVLVAAKQLLQVEGIDIETGTERVEYFHMMFDQHEIVFSNGAPTESLYLGAEALKGLGAAAVDEILQILPQLRGVLEGQDAVQPVRLMPSGRAGRKLAVRHISNGKALVN</sequence>
<feature type="domain" description="Hedgehog/Intein (Hint)" evidence="1">
    <location>
        <begin position="169"/>
        <end position="315"/>
    </location>
</feature>
<evidence type="ECO:0000259" key="1">
    <source>
        <dbReference type="Pfam" id="PF13403"/>
    </source>
</evidence>
<dbReference type="RefSeq" id="WP_271179506.1">
    <property type="nucleotide sequence ID" value="NZ_BSFH01000024.1"/>
</dbReference>
<dbReference type="InterPro" id="IPR036844">
    <property type="entry name" value="Hint_dom_sf"/>
</dbReference>
<reference evidence="2" key="2">
    <citation type="submission" date="2023-01" db="EMBL/GenBank/DDBJ databases">
        <authorList>
            <person name="Sun Q."/>
            <person name="Evtushenko L."/>
        </authorList>
    </citation>
    <scope>NUCLEOTIDE SEQUENCE</scope>
    <source>
        <strain evidence="2">VKM B-2222</strain>
    </source>
</reference>
<gene>
    <name evidence="2" type="ORF">GCM10017635_14210</name>
</gene>
<protein>
    <recommendedName>
        <fullName evidence="1">Hedgehog/Intein (Hint) domain-containing protein</fullName>
    </recommendedName>
</protein>
<comment type="caution">
    <text evidence="2">The sequence shown here is derived from an EMBL/GenBank/DDBJ whole genome shotgun (WGS) entry which is preliminary data.</text>
</comment>
<name>A0AAD3NZ05_9RHOB</name>
<accession>A0AAD3NZ05</accession>
<dbReference type="SUPFAM" id="SSF51294">
    <property type="entry name" value="Hedgehog/intein (Hint) domain"/>
    <property type="match status" value="1"/>
</dbReference>
<dbReference type="EMBL" id="BSFH01000024">
    <property type="protein sequence ID" value="GLK63950.1"/>
    <property type="molecule type" value="Genomic_DNA"/>
</dbReference>
<keyword evidence="3" id="KW-1185">Reference proteome</keyword>
<reference evidence="2" key="1">
    <citation type="journal article" date="2014" name="Int. J. Syst. Evol. Microbiol.">
        <title>Complete genome sequence of Corynebacterium casei LMG S-19264T (=DSM 44701T), isolated from a smear-ripened cheese.</title>
        <authorList>
            <consortium name="US DOE Joint Genome Institute (JGI-PGF)"/>
            <person name="Walter F."/>
            <person name="Albersmeier A."/>
            <person name="Kalinowski J."/>
            <person name="Ruckert C."/>
        </authorList>
    </citation>
    <scope>NUCLEOTIDE SEQUENCE</scope>
    <source>
        <strain evidence="2">VKM B-2222</strain>
    </source>
</reference>
<dbReference type="InterPro" id="IPR028992">
    <property type="entry name" value="Hedgehog/Intein_dom"/>
</dbReference>
<dbReference type="AlphaFoldDB" id="A0AAD3NZ05"/>
<organism evidence="2 3">
    <name type="scientific">Paracoccus kondratievae</name>
    <dbReference type="NCBI Taxonomy" id="135740"/>
    <lineage>
        <taxon>Bacteria</taxon>
        <taxon>Pseudomonadati</taxon>
        <taxon>Pseudomonadota</taxon>
        <taxon>Alphaproteobacteria</taxon>
        <taxon>Rhodobacterales</taxon>
        <taxon>Paracoccaceae</taxon>
        <taxon>Paracoccus</taxon>
    </lineage>
</organism>